<proteinExistence type="predicted"/>
<dbReference type="Gene3D" id="3.30.70.270">
    <property type="match status" value="1"/>
</dbReference>
<dbReference type="SMART" id="SM00086">
    <property type="entry name" value="PAC"/>
    <property type="match status" value="2"/>
</dbReference>
<dbReference type="InterPro" id="IPR052155">
    <property type="entry name" value="Biofilm_reg_signaling"/>
</dbReference>
<dbReference type="InterPro" id="IPR035965">
    <property type="entry name" value="PAS-like_dom_sf"/>
</dbReference>
<sequence length="1061" mass="118319">MSAALSALSPEELLRRLSKDGREISRPLKVLLVTFFLLTVLGLTLHSAVINYLQLSRQLTEQSATAENFLLYQEEVGSAGLERALAALFHNRQLLETIKSGELTEPRSEIRAFFEEMRKDHRVSELSIYCPDLSLLMRGHESAGSTDAASAEQSLTRRARETLSTTHGLEIGDLGTPVIAVVRPFYDKQGQLIGLVRMAMEITDPLNMLASTLSSDLIVAIPTGDMVPDALTDPRGSEQRETLTLHATTTGQNIPAGISSLLSDAPGSRSFLQQDRILLNGWRVLMVRSAWRPVAGHRAPLGVLIVRDITPNILLFTLHSLGSLFLATLFAVLTGTVALRLIKRLQASVARTRDRLESSVATKTQALEESRSRLQEAQRIASLGSWERNLRTGEHAWSEEMFRITGISPELTADEAYVELRKLRKPLETALIRIKLEDAIRSCGRFDYLYQLTRPDGTERTMHVLGYVLAGEDGKAEWVIGTTHDITDQHDAIEHGRWLSEIMEASLNEIYVADATTLRFQHANACALSNLQMTMDELAEKTLGEVMCDENGERTGLDLAPLLTGKTNLLWTNGLHRRRDGTVYPVETRIQLHRTGYRQTIVAICNDISERVARERETHLARKRAERLAYFDDLTNLPNRAACQRDASLRFQAEVEHRPRFLLHMDIDNFKRINDTLGHSAGDACLAQTGERLRLCCAGLGIAYRWGGDEFVVVAQGPDCDLEDLCERLAAVMRAPMDVAGHQIWPTVSIGAARCPEDGESFERLLVKADLALYHSKDGGKDRWTCFTRDLKDRSDQEAALEADLRRALQEDEFFLVFQPQVNLRTHQVTGVEALVRWQHPTKGELSPGLFLPVVEKTNLAAPLGRMVINKALMAARELKDRGLDFGRIAVNLSPAHLKTGTLMQDFQNAMDAHGVGPELLTAEVLESVFFNDPSHSNAKLLQDLHDLGLHIELDDFGTGFASLSHLADLPITGLKIDRSFTARLLTDRKKEIVTNHLIHLARALEINVVCEGVETDAQFERLRMMGNFSVQGYLIARPMPFATLTTWLNTVQSDVTFTVT</sequence>
<dbReference type="SUPFAM" id="SSF55785">
    <property type="entry name" value="PYP-like sensor domain (PAS domain)"/>
    <property type="match status" value="2"/>
</dbReference>
<dbReference type="PROSITE" id="PS50113">
    <property type="entry name" value="PAC"/>
    <property type="match status" value="1"/>
</dbReference>
<feature type="domain" description="PAC" evidence="2">
    <location>
        <begin position="446"/>
        <end position="498"/>
    </location>
</feature>
<keyword evidence="1" id="KW-0812">Transmembrane</keyword>
<dbReference type="PROSITE" id="PS50883">
    <property type="entry name" value="EAL"/>
    <property type="match status" value="1"/>
</dbReference>
<dbReference type="SUPFAM" id="SSF141868">
    <property type="entry name" value="EAL domain-like"/>
    <property type="match status" value="1"/>
</dbReference>
<accession>A0ABW4JXA0</accession>
<dbReference type="RefSeq" id="WP_149890952.1">
    <property type="nucleotide sequence ID" value="NZ_JBHUFA010000001.1"/>
</dbReference>
<dbReference type="PANTHER" id="PTHR44757:SF2">
    <property type="entry name" value="BIOFILM ARCHITECTURE MAINTENANCE PROTEIN MBAA"/>
    <property type="match status" value="1"/>
</dbReference>
<dbReference type="NCBIfam" id="TIGR00229">
    <property type="entry name" value="sensory_box"/>
    <property type="match status" value="1"/>
</dbReference>
<keyword evidence="1" id="KW-0472">Membrane</keyword>
<dbReference type="CDD" id="cd18773">
    <property type="entry name" value="PDC1_HK_sensor"/>
    <property type="match status" value="1"/>
</dbReference>
<dbReference type="EMBL" id="JBHUFA010000001">
    <property type="protein sequence ID" value="MFD1695303.1"/>
    <property type="molecule type" value="Genomic_DNA"/>
</dbReference>
<dbReference type="PANTHER" id="PTHR44757">
    <property type="entry name" value="DIGUANYLATE CYCLASE DGCP"/>
    <property type="match status" value="1"/>
</dbReference>
<dbReference type="SMART" id="SM00052">
    <property type="entry name" value="EAL"/>
    <property type="match status" value="1"/>
</dbReference>
<evidence type="ECO:0000313" key="6">
    <source>
        <dbReference type="Proteomes" id="UP001597327"/>
    </source>
</evidence>
<dbReference type="CDD" id="cd01949">
    <property type="entry name" value="GGDEF"/>
    <property type="match status" value="1"/>
</dbReference>
<dbReference type="CDD" id="cd01948">
    <property type="entry name" value="EAL"/>
    <property type="match status" value="1"/>
</dbReference>
<dbReference type="Pfam" id="PF00563">
    <property type="entry name" value="EAL"/>
    <property type="match status" value="1"/>
</dbReference>
<dbReference type="InterPro" id="IPR043128">
    <property type="entry name" value="Rev_trsase/Diguanyl_cyclase"/>
</dbReference>
<dbReference type="Proteomes" id="UP001597327">
    <property type="component" value="Unassembled WGS sequence"/>
</dbReference>
<dbReference type="SUPFAM" id="SSF55073">
    <property type="entry name" value="Nucleotide cyclase"/>
    <property type="match status" value="1"/>
</dbReference>
<dbReference type="InterPro" id="IPR029787">
    <property type="entry name" value="Nucleotide_cyclase"/>
</dbReference>
<comment type="caution">
    <text evidence="5">The sequence shown here is derived from an EMBL/GenBank/DDBJ whole genome shotgun (WGS) entry which is preliminary data.</text>
</comment>
<feature type="transmembrane region" description="Helical" evidence="1">
    <location>
        <begin position="30"/>
        <end position="53"/>
    </location>
</feature>
<reference evidence="6" key="1">
    <citation type="journal article" date="2019" name="Int. J. Syst. Evol. Microbiol.">
        <title>The Global Catalogue of Microorganisms (GCM) 10K type strain sequencing project: providing services to taxonomists for standard genome sequencing and annotation.</title>
        <authorList>
            <consortium name="The Broad Institute Genomics Platform"/>
            <consortium name="The Broad Institute Genome Sequencing Center for Infectious Disease"/>
            <person name="Wu L."/>
            <person name="Ma J."/>
        </authorList>
    </citation>
    <scope>NUCLEOTIDE SEQUENCE [LARGE SCALE GENOMIC DNA]</scope>
    <source>
        <strain evidence="6">JCM 3369</strain>
    </source>
</reference>
<dbReference type="Pfam" id="PF14827">
    <property type="entry name" value="dCache_3"/>
    <property type="match status" value="1"/>
</dbReference>
<dbReference type="InterPro" id="IPR000700">
    <property type="entry name" value="PAS-assoc_C"/>
</dbReference>
<dbReference type="InterPro" id="IPR001633">
    <property type="entry name" value="EAL_dom"/>
</dbReference>
<evidence type="ECO:0000259" key="2">
    <source>
        <dbReference type="PROSITE" id="PS50113"/>
    </source>
</evidence>
<dbReference type="InterPro" id="IPR000160">
    <property type="entry name" value="GGDEF_dom"/>
</dbReference>
<gene>
    <name evidence="5" type="ORF">ACFSC7_07225</name>
</gene>
<feature type="transmembrane region" description="Helical" evidence="1">
    <location>
        <begin position="313"/>
        <end position="342"/>
    </location>
</feature>
<evidence type="ECO:0000259" key="4">
    <source>
        <dbReference type="PROSITE" id="PS50887"/>
    </source>
</evidence>
<dbReference type="InterPro" id="IPR029150">
    <property type="entry name" value="dCache_3"/>
</dbReference>
<organism evidence="5 6">
    <name type="scientific">Roseibium aestuarii</name>
    <dbReference type="NCBI Taxonomy" id="2600299"/>
    <lineage>
        <taxon>Bacteria</taxon>
        <taxon>Pseudomonadati</taxon>
        <taxon>Pseudomonadota</taxon>
        <taxon>Alphaproteobacteria</taxon>
        <taxon>Hyphomicrobiales</taxon>
        <taxon>Stappiaceae</taxon>
        <taxon>Roseibium</taxon>
    </lineage>
</organism>
<dbReference type="Pfam" id="PF08447">
    <property type="entry name" value="PAS_3"/>
    <property type="match status" value="1"/>
</dbReference>
<evidence type="ECO:0000256" key="1">
    <source>
        <dbReference type="SAM" id="Phobius"/>
    </source>
</evidence>
<dbReference type="InterPro" id="IPR013655">
    <property type="entry name" value="PAS_fold_3"/>
</dbReference>
<dbReference type="InterPro" id="IPR035919">
    <property type="entry name" value="EAL_sf"/>
</dbReference>
<dbReference type="Gene3D" id="2.10.70.100">
    <property type="match status" value="1"/>
</dbReference>
<dbReference type="InterPro" id="IPR000014">
    <property type="entry name" value="PAS"/>
</dbReference>
<protein>
    <submittedName>
        <fullName evidence="5">EAL domain-containing protein</fullName>
    </submittedName>
</protein>
<evidence type="ECO:0000313" key="5">
    <source>
        <dbReference type="EMBL" id="MFD1695303.1"/>
    </source>
</evidence>
<dbReference type="Gene3D" id="3.30.450.20">
    <property type="entry name" value="PAS domain"/>
    <property type="match status" value="2"/>
</dbReference>
<dbReference type="SMART" id="SM00267">
    <property type="entry name" value="GGDEF"/>
    <property type="match status" value="1"/>
</dbReference>
<dbReference type="NCBIfam" id="TIGR00254">
    <property type="entry name" value="GGDEF"/>
    <property type="match status" value="1"/>
</dbReference>
<feature type="domain" description="EAL" evidence="3">
    <location>
        <begin position="798"/>
        <end position="1053"/>
    </location>
</feature>
<keyword evidence="6" id="KW-1185">Reference proteome</keyword>
<keyword evidence="1" id="KW-1133">Transmembrane helix</keyword>
<dbReference type="Pfam" id="PF00990">
    <property type="entry name" value="GGDEF"/>
    <property type="match status" value="1"/>
</dbReference>
<dbReference type="Gene3D" id="3.20.20.450">
    <property type="entry name" value="EAL domain"/>
    <property type="match status" value="1"/>
</dbReference>
<name>A0ABW4JXA0_9HYPH</name>
<dbReference type="PROSITE" id="PS50887">
    <property type="entry name" value="GGDEF"/>
    <property type="match status" value="1"/>
</dbReference>
<evidence type="ECO:0000259" key="3">
    <source>
        <dbReference type="PROSITE" id="PS50883"/>
    </source>
</evidence>
<dbReference type="InterPro" id="IPR001610">
    <property type="entry name" value="PAC"/>
</dbReference>
<feature type="domain" description="GGDEF" evidence="4">
    <location>
        <begin position="658"/>
        <end position="789"/>
    </location>
</feature>